<dbReference type="InterPro" id="IPR045056">
    <property type="entry name" value="Nop56/Nop58"/>
</dbReference>
<protein>
    <recommendedName>
        <fullName evidence="1">Nop domain-containing protein</fullName>
    </recommendedName>
</protein>
<sequence>MGAWLEEGCVELRRAAVWFGHVLDDGRIEPIERDVDVLTEHVLQIGGCPPLPFSMSERAIESGLFSRQEYYSLLKQVATRLASHAIRTSIPEDWEVVRAIDCLDELTRCLNVLGEKRREVEETGALAEEVPCWMEHITMSVDTLSRERSLLIEGVERAVRRCAPNTAEVATSLIGARLIAEAGGLRELAMLPASSIQVLGAKRALFRHLRGRAPSPKHGVLYSHPALARAPRKMRGKIARLLASRIAIAARLDYFRGTLDEEFVSDFREKLKERGIEL</sequence>
<name>A0A832W0M9_9EURY</name>
<evidence type="ECO:0000313" key="2">
    <source>
        <dbReference type="EMBL" id="HIH70325.1"/>
    </source>
</evidence>
<evidence type="ECO:0000259" key="1">
    <source>
        <dbReference type="PROSITE" id="PS51358"/>
    </source>
</evidence>
<dbReference type="Proteomes" id="UP000600363">
    <property type="component" value="Unassembled WGS sequence"/>
</dbReference>
<dbReference type="Pfam" id="PF01798">
    <property type="entry name" value="Nop"/>
    <property type="match status" value="1"/>
</dbReference>
<evidence type="ECO:0000313" key="3">
    <source>
        <dbReference type="Proteomes" id="UP000600363"/>
    </source>
</evidence>
<dbReference type="Gene3D" id="1.10.246.90">
    <property type="entry name" value="Nop domain"/>
    <property type="match status" value="1"/>
</dbReference>
<proteinExistence type="predicted"/>
<organism evidence="2 3">
    <name type="scientific">Methermicoccus shengliensis</name>
    <dbReference type="NCBI Taxonomy" id="660064"/>
    <lineage>
        <taxon>Archaea</taxon>
        <taxon>Methanobacteriati</taxon>
        <taxon>Methanobacteriota</taxon>
        <taxon>Stenosarchaea group</taxon>
        <taxon>Methanomicrobia</taxon>
        <taxon>Methanosarcinales</taxon>
        <taxon>Methermicoccaceae</taxon>
        <taxon>Methermicoccus</taxon>
    </lineage>
</organism>
<dbReference type="InterPro" id="IPR002687">
    <property type="entry name" value="Nop_dom"/>
</dbReference>
<dbReference type="PANTHER" id="PTHR10894:SF0">
    <property type="entry name" value="NUCLEOLAR PROTEIN 56"/>
    <property type="match status" value="1"/>
</dbReference>
<dbReference type="InterPro" id="IPR042239">
    <property type="entry name" value="Nop_C"/>
</dbReference>
<feature type="domain" description="Nop" evidence="1">
    <location>
        <begin position="162"/>
        <end position="278"/>
    </location>
</feature>
<dbReference type="PANTHER" id="PTHR10894">
    <property type="entry name" value="NUCLEOLAR PROTEIN 5 NUCLEOLAR PROTEIN NOP5 NOP58"/>
    <property type="match status" value="1"/>
</dbReference>
<dbReference type="EMBL" id="DUIH01000022">
    <property type="protein sequence ID" value="HIH70325.1"/>
    <property type="molecule type" value="Genomic_DNA"/>
</dbReference>
<dbReference type="GO" id="GO:0030515">
    <property type="term" value="F:snoRNA binding"/>
    <property type="evidence" value="ECO:0007669"/>
    <property type="project" value="InterPro"/>
</dbReference>
<gene>
    <name evidence="2" type="ORF">HA299_06940</name>
</gene>
<accession>A0A832W0M9</accession>
<dbReference type="InterPro" id="IPR036070">
    <property type="entry name" value="Nop_dom_sf"/>
</dbReference>
<dbReference type="PROSITE" id="PS51358">
    <property type="entry name" value="NOP"/>
    <property type="match status" value="1"/>
</dbReference>
<dbReference type="GO" id="GO:0031428">
    <property type="term" value="C:box C/D methylation guide snoRNP complex"/>
    <property type="evidence" value="ECO:0007669"/>
    <property type="project" value="InterPro"/>
</dbReference>
<dbReference type="RefSeq" id="WP_276624626.1">
    <property type="nucleotide sequence ID" value="NZ_DUIH01000022.1"/>
</dbReference>
<dbReference type="AlphaFoldDB" id="A0A832W0M9"/>
<comment type="caution">
    <text evidence="2">The sequence shown here is derived from an EMBL/GenBank/DDBJ whole genome shotgun (WGS) entry which is preliminary data.</text>
</comment>
<dbReference type="SUPFAM" id="SSF89124">
    <property type="entry name" value="Nop domain"/>
    <property type="match status" value="1"/>
</dbReference>
<reference evidence="2" key="1">
    <citation type="journal article" date="2020" name="bioRxiv">
        <title>A rank-normalized archaeal taxonomy based on genome phylogeny resolves widespread incomplete and uneven classifications.</title>
        <authorList>
            <person name="Rinke C."/>
            <person name="Chuvochina M."/>
            <person name="Mussig A.J."/>
            <person name="Chaumeil P.-A."/>
            <person name="Waite D.W."/>
            <person name="Whitman W.B."/>
            <person name="Parks D.H."/>
            <person name="Hugenholtz P."/>
        </authorList>
    </citation>
    <scope>NUCLEOTIDE SEQUENCE</scope>
    <source>
        <strain evidence="2">UBA12518</strain>
    </source>
</reference>